<dbReference type="EMBL" id="JACEMT010000035">
    <property type="protein sequence ID" value="MBA4501422.1"/>
    <property type="molecule type" value="Genomic_DNA"/>
</dbReference>
<dbReference type="PANTHER" id="PTHR12558:SF13">
    <property type="entry name" value="CELL DIVISION CYCLE PROTEIN 27 HOMOLOG"/>
    <property type="match status" value="1"/>
</dbReference>
<dbReference type="SMART" id="SM00028">
    <property type="entry name" value="TPR"/>
    <property type="match status" value="6"/>
</dbReference>
<gene>
    <name evidence="2" type="ORF">H1S06_03455</name>
</gene>
<dbReference type="Proteomes" id="UP000538931">
    <property type="component" value="Unassembled WGS sequence"/>
</dbReference>
<evidence type="ECO:0000256" key="1">
    <source>
        <dbReference type="PROSITE-ProRule" id="PRU00339"/>
    </source>
</evidence>
<dbReference type="SUPFAM" id="SSF48452">
    <property type="entry name" value="TPR-like"/>
    <property type="match status" value="1"/>
</dbReference>
<dbReference type="InterPro" id="IPR011990">
    <property type="entry name" value="TPR-like_helical_dom_sf"/>
</dbReference>
<dbReference type="AlphaFoldDB" id="A0A7W1WWE9"/>
<keyword evidence="3" id="KW-1185">Reference proteome</keyword>
<dbReference type="Gene3D" id="1.25.40.10">
    <property type="entry name" value="Tetratricopeptide repeat domain"/>
    <property type="match status" value="3"/>
</dbReference>
<name>A0A7W1WWE9_9GAMM</name>
<dbReference type="PROSITE" id="PS51257">
    <property type="entry name" value="PROKAR_LIPOPROTEIN"/>
    <property type="match status" value="1"/>
</dbReference>
<dbReference type="PROSITE" id="PS50005">
    <property type="entry name" value="TPR"/>
    <property type="match status" value="4"/>
</dbReference>
<dbReference type="Pfam" id="PF00515">
    <property type="entry name" value="TPR_1"/>
    <property type="match status" value="1"/>
</dbReference>
<dbReference type="Pfam" id="PF13414">
    <property type="entry name" value="TPR_11"/>
    <property type="match status" value="1"/>
</dbReference>
<feature type="repeat" description="TPR" evidence="1">
    <location>
        <begin position="94"/>
        <end position="127"/>
    </location>
</feature>
<evidence type="ECO:0000313" key="3">
    <source>
        <dbReference type="Proteomes" id="UP000538931"/>
    </source>
</evidence>
<dbReference type="InterPro" id="IPR019734">
    <property type="entry name" value="TPR_rpt"/>
</dbReference>
<sequence length="331" mass="36716">MSTRTGDRFIGAGVLVLLLLLGGCAGQSTMDADMADGGNEAFYEGKPVAVYAGLPRADTARQGVIMGDQALARGDTDEALYHYVQALELNDESAMAYFRIGQIHLGRDNEQLASLALRSVLRIDPEHIGALTALGVLHLKHNRYADATDDLNRAVALDRQRFDADEEQNFDARSPARAYNGLGVLADLDGNTTEAQRLYRISLSIRPAAADTLNNLGYSYYLDSRWQEAGVEFRKALEVTSDFEQAWRNLGLVYTRQQRYLAALNALEQVMDTAQAHNDIGYVCMLDGRYALAKQYFEKALTLSPTFYPKAQANLTYVERLEESARQQAVR</sequence>
<protein>
    <submittedName>
        <fullName evidence="2">Tetratricopeptide repeat protein</fullName>
    </submittedName>
</protein>
<comment type="caution">
    <text evidence="2">The sequence shown here is derived from an EMBL/GenBank/DDBJ whole genome shotgun (WGS) entry which is preliminary data.</text>
</comment>
<evidence type="ECO:0000313" key="2">
    <source>
        <dbReference type="EMBL" id="MBA4501422.1"/>
    </source>
</evidence>
<organism evidence="2 3">
    <name type="scientific">Marinobacterium marinum</name>
    <dbReference type="NCBI Taxonomy" id="2756129"/>
    <lineage>
        <taxon>Bacteria</taxon>
        <taxon>Pseudomonadati</taxon>
        <taxon>Pseudomonadota</taxon>
        <taxon>Gammaproteobacteria</taxon>
        <taxon>Oceanospirillales</taxon>
        <taxon>Oceanospirillaceae</taxon>
        <taxon>Marinobacterium</taxon>
    </lineage>
</organism>
<reference evidence="2 3" key="1">
    <citation type="submission" date="2020-07" db="EMBL/GenBank/DDBJ databases">
        <title>Bacterium isolated from marien macroalgae.</title>
        <authorList>
            <person name="Zhu K."/>
            <person name="Lu D."/>
            <person name="Du Z."/>
        </authorList>
    </citation>
    <scope>NUCLEOTIDE SEQUENCE [LARGE SCALE GENOMIC DNA]</scope>
    <source>
        <strain evidence="2 3">3-1745</strain>
    </source>
</reference>
<keyword evidence="1" id="KW-0802">TPR repeat</keyword>
<dbReference type="PANTHER" id="PTHR12558">
    <property type="entry name" value="CELL DIVISION CYCLE 16,23,27"/>
    <property type="match status" value="1"/>
</dbReference>
<feature type="repeat" description="TPR" evidence="1">
    <location>
        <begin position="128"/>
        <end position="161"/>
    </location>
</feature>
<dbReference type="RefSeq" id="WP_181737274.1">
    <property type="nucleotide sequence ID" value="NZ_JACEMT010000035.1"/>
</dbReference>
<feature type="repeat" description="TPR" evidence="1">
    <location>
        <begin position="274"/>
        <end position="307"/>
    </location>
</feature>
<proteinExistence type="predicted"/>
<accession>A0A7W1WWE9</accession>
<feature type="repeat" description="TPR" evidence="1">
    <location>
        <begin position="210"/>
        <end position="243"/>
    </location>
</feature>